<dbReference type="Gene3D" id="2.40.155.10">
    <property type="entry name" value="Green fluorescent protein"/>
    <property type="match status" value="1"/>
</dbReference>
<feature type="domain" description="Nidogen G2 beta-barrel" evidence="11">
    <location>
        <begin position="2"/>
        <end position="225"/>
    </location>
</feature>
<keyword evidence="5" id="KW-0732">Signal</keyword>
<dbReference type="PROSITE" id="PS00010">
    <property type="entry name" value="ASX_HYDROXYL"/>
    <property type="match status" value="1"/>
</dbReference>
<comment type="subcellular location">
    <subcellularLocation>
        <location evidence="1">Secreted</location>
        <location evidence="1">Extracellular space</location>
        <location evidence="1">Extracellular matrix</location>
    </subcellularLocation>
</comment>
<dbReference type="SMART" id="SM00179">
    <property type="entry name" value="EGF_CA"/>
    <property type="match status" value="1"/>
</dbReference>
<dbReference type="Proteomes" id="UP000537522">
    <property type="component" value="Unassembled WGS sequence"/>
</dbReference>
<dbReference type="InterPro" id="IPR049883">
    <property type="entry name" value="NOTCH1_EGF-like"/>
</dbReference>
<dbReference type="Pfam" id="PF07645">
    <property type="entry name" value="EGF_CA"/>
    <property type="match status" value="1"/>
</dbReference>
<dbReference type="EMBL" id="VXAL01018816">
    <property type="protein sequence ID" value="NXK56102.1"/>
    <property type="molecule type" value="Genomic_DNA"/>
</dbReference>
<keyword evidence="6" id="KW-0106">Calcium</keyword>
<feature type="domain" description="EGF-like" evidence="10">
    <location>
        <begin position="233"/>
        <end position="264"/>
    </location>
</feature>
<gene>
    <name evidence="12" type="primary">Hmcn2_1</name>
    <name evidence="12" type="ORF">CHATOR_R05679</name>
</gene>
<dbReference type="InterPro" id="IPR000152">
    <property type="entry name" value="EGF-type_Asp/Asn_hydroxyl_site"/>
</dbReference>
<keyword evidence="3" id="KW-0272">Extracellular matrix</keyword>
<evidence type="ECO:0000256" key="3">
    <source>
        <dbReference type="ARBA" id="ARBA00022530"/>
    </source>
</evidence>
<dbReference type="InterPro" id="IPR006605">
    <property type="entry name" value="G2_nidogen/fibulin_G2F"/>
</dbReference>
<proteinExistence type="predicted"/>
<name>A0A7L0KK67_CHATO</name>
<evidence type="ECO:0000256" key="1">
    <source>
        <dbReference type="ARBA" id="ARBA00004498"/>
    </source>
</evidence>
<dbReference type="SUPFAM" id="SSF54511">
    <property type="entry name" value="GFP-like"/>
    <property type="match status" value="1"/>
</dbReference>
<feature type="disulfide bond" evidence="9">
    <location>
        <begin position="237"/>
        <end position="247"/>
    </location>
</feature>
<evidence type="ECO:0000256" key="4">
    <source>
        <dbReference type="ARBA" id="ARBA00022536"/>
    </source>
</evidence>
<dbReference type="SMART" id="SM00682">
    <property type="entry name" value="G2F"/>
    <property type="match status" value="1"/>
</dbReference>
<dbReference type="InterPro" id="IPR001881">
    <property type="entry name" value="EGF-like_Ca-bd_dom"/>
</dbReference>
<evidence type="ECO:0000256" key="8">
    <source>
        <dbReference type="ARBA" id="ARBA00023180"/>
    </source>
</evidence>
<dbReference type="CDD" id="cd00054">
    <property type="entry name" value="EGF_CA"/>
    <property type="match status" value="1"/>
</dbReference>
<comment type="caution">
    <text evidence="12">The sequence shown here is derived from an EMBL/GenBank/DDBJ whole genome shotgun (WGS) entry which is preliminary data.</text>
</comment>
<evidence type="ECO:0000256" key="2">
    <source>
        <dbReference type="ARBA" id="ARBA00022525"/>
    </source>
</evidence>
<dbReference type="SUPFAM" id="SSF57196">
    <property type="entry name" value="EGF/Laminin"/>
    <property type="match status" value="1"/>
</dbReference>
<evidence type="ECO:0000256" key="7">
    <source>
        <dbReference type="ARBA" id="ARBA00023157"/>
    </source>
</evidence>
<evidence type="ECO:0000259" key="10">
    <source>
        <dbReference type="PROSITE" id="PS50026"/>
    </source>
</evidence>
<dbReference type="PROSITE" id="PS50026">
    <property type="entry name" value="EGF_3"/>
    <property type="match status" value="1"/>
</dbReference>
<dbReference type="AlphaFoldDB" id="A0A7L0KK67"/>
<comment type="caution">
    <text evidence="9">Lacks conserved residue(s) required for the propagation of feature annotation.</text>
</comment>
<dbReference type="InterPro" id="IPR000742">
    <property type="entry name" value="EGF"/>
</dbReference>
<dbReference type="PROSITE" id="PS50993">
    <property type="entry name" value="NIDOGEN_G2"/>
    <property type="match status" value="1"/>
</dbReference>
<keyword evidence="8" id="KW-0325">Glycoprotein</keyword>
<protein>
    <submittedName>
        <fullName evidence="12">HMCN2 protein</fullName>
    </submittedName>
</protein>
<evidence type="ECO:0000313" key="12">
    <source>
        <dbReference type="EMBL" id="NXK56102.1"/>
    </source>
</evidence>
<organism evidence="12 13">
    <name type="scientific">Chauna torquata</name>
    <name type="common">Southern screamer</name>
    <dbReference type="NCBI Taxonomy" id="30388"/>
    <lineage>
        <taxon>Eukaryota</taxon>
        <taxon>Metazoa</taxon>
        <taxon>Chordata</taxon>
        <taxon>Craniata</taxon>
        <taxon>Vertebrata</taxon>
        <taxon>Euteleostomi</taxon>
        <taxon>Archelosauria</taxon>
        <taxon>Archosauria</taxon>
        <taxon>Dinosauria</taxon>
        <taxon>Saurischia</taxon>
        <taxon>Theropoda</taxon>
        <taxon>Coelurosauria</taxon>
        <taxon>Aves</taxon>
        <taxon>Neognathae</taxon>
        <taxon>Galloanserae</taxon>
        <taxon>Anseriformes</taxon>
        <taxon>Anhimidae</taxon>
        <taxon>Chauna</taxon>
    </lineage>
</organism>
<keyword evidence="2" id="KW-0964">Secreted</keyword>
<keyword evidence="7 9" id="KW-1015">Disulfide bond</keyword>
<keyword evidence="4 9" id="KW-0245">EGF-like domain</keyword>
<dbReference type="Gene3D" id="2.10.25.10">
    <property type="entry name" value="Laminin"/>
    <property type="match status" value="1"/>
</dbReference>
<evidence type="ECO:0000256" key="9">
    <source>
        <dbReference type="PROSITE-ProRule" id="PRU00076"/>
    </source>
</evidence>
<evidence type="ECO:0000256" key="5">
    <source>
        <dbReference type="ARBA" id="ARBA00022729"/>
    </source>
</evidence>
<evidence type="ECO:0000313" key="13">
    <source>
        <dbReference type="Proteomes" id="UP000537522"/>
    </source>
</evidence>
<evidence type="ECO:0000256" key="6">
    <source>
        <dbReference type="ARBA" id="ARBA00022837"/>
    </source>
</evidence>
<dbReference type="Pfam" id="PF07474">
    <property type="entry name" value="G2F"/>
    <property type="match status" value="1"/>
</dbReference>
<keyword evidence="13" id="KW-1185">Reference proteome</keyword>
<feature type="non-terminal residue" evidence="12">
    <location>
        <position position="1"/>
    </location>
</feature>
<feature type="non-terminal residue" evidence="12">
    <location>
        <position position="264"/>
    </location>
</feature>
<dbReference type="GO" id="GO:0005509">
    <property type="term" value="F:calcium ion binding"/>
    <property type="evidence" value="ECO:0007669"/>
    <property type="project" value="InterPro"/>
</dbReference>
<dbReference type="InterPro" id="IPR009017">
    <property type="entry name" value="GFP"/>
</dbReference>
<evidence type="ECO:0000259" key="11">
    <source>
        <dbReference type="PROSITE" id="PS50993"/>
    </source>
</evidence>
<sequence>GEPRQVRGSLIGVINTSEFGVATLNVSMLDDLRSGTTAVRTSVSGIPRDVGPLMRVLVVLIAPVYWSFAHTSGDVPSGILLTRGTFRHESQVEFGTAGDLLRITHVAQGADATGPLLLNSVVSGSVPKSIGEATLLLQDFSERYVQTGAGQFTGGSVQSFLQDGLLARAHCNHTIEYEPTPGLQPPRVQHIQARDVRASFDPASEELHFQLSTSLAAGNEGDENGDKGAGIPHRDECRMASQCQHECRNSEGSYRCVCPPGYQL</sequence>
<reference evidence="12 13" key="1">
    <citation type="submission" date="2019-09" db="EMBL/GenBank/DDBJ databases">
        <title>Bird 10,000 Genomes (B10K) Project - Family phase.</title>
        <authorList>
            <person name="Zhang G."/>
        </authorList>
    </citation>
    <scope>NUCLEOTIDE SEQUENCE [LARGE SCALE GENOMIC DNA]</scope>
    <source>
        <strain evidence="12">B10K-DU-011-36</strain>
        <tissue evidence="12">Muscle</tissue>
    </source>
</reference>
<accession>A0A7L0KK67</accession>